<feature type="compositionally biased region" description="Low complexity" evidence="9">
    <location>
        <begin position="235"/>
        <end position="245"/>
    </location>
</feature>
<dbReference type="CDD" id="cd13749">
    <property type="entry name" value="Zn-ribbon_TFIIS"/>
    <property type="match status" value="1"/>
</dbReference>
<evidence type="ECO:0000259" key="10">
    <source>
        <dbReference type="PROSITE" id="PS51133"/>
    </source>
</evidence>
<dbReference type="FunFam" id="2.20.25.10:FF:000001">
    <property type="entry name" value="Probable Transcription elongation factor S-II"/>
    <property type="match status" value="1"/>
</dbReference>
<dbReference type="PROSITE" id="PS51133">
    <property type="entry name" value="ZF_TFIIS_2"/>
    <property type="match status" value="1"/>
</dbReference>
<evidence type="ECO:0000256" key="3">
    <source>
        <dbReference type="ARBA" id="ARBA00022723"/>
    </source>
</evidence>
<reference evidence="12" key="2">
    <citation type="submission" date="2025-08" db="UniProtKB">
        <authorList>
            <consortium name="Ensembl"/>
        </authorList>
    </citation>
    <scope>IDENTIFICATION</scope>
</reference>
<dbReference type="PROSITE" id="PS00466">
    <property type="entry name" value="ZF_TFIIS_1"/>
    <property type="match status" value="1"/>
</dbReference>
<dbReference type="Proteomes" id="UP000694400">
    <property type="component" value="Chromosome 24"/>
</dbReference>
<feature type="domain" description="TFIIS-type" evidence="10">
    <location>
        <begin position="435"/>
        <end position="475"/>
    </location>
</feature>
<sequence length="477" mass="51647">DGGQEEHGRGAGSAQVAHRLHHDHPAAADHAHRGGGQLGAQALLGRRGGGLGQDPHQELEAAAGDPRCPEEGEGQRWGEEGEGEEAGFPQLSQRRGEPPPCQTPQNPRQAQGEAQGAVRGQRGGTNGARTSSDPPSSIPKGLVYPGWSPPARLFPLPHVLFTQTRAVPRVKPTPNRPRLSFCRKPSTPGTHPAPPKGHPPDSNPQREPSSGRSPSASSKKSSLDGKKERRDSADSRSSAASSSSSPQKRPSGERRASVGASPSPAPATPRRSSSDSKEDRANSSKAKAETPRTPSSPPFSPSVCLLPPCYLTGDSVRDKCIEMLTAALRMDDDYKEFGVNCERMASEIEEHIFQELKSTDMKYRNRVRSRISNLKDPKNPNLRRNVLCGAILPGLIARMTAEEMASDELKELRNAMTQEAIREHQMAKTGGTVTDLFQCGKCKKKNCTYNQVQTRSADEPMTTFVLCNECGNRWKFC</sequence>
<feature type="compositionally biased region" description="Basic and acidic residues" evidence="9">
    <location>
        <begin position="67"/>
        <end position="79"/>
    </location>
</feature>
<comment type="similarity">
    <text evidence="2">Belongs to the TFS-II family.</text>
</comment>
<name>A0A8B9T8N0_ANAPL</name>
<comment type="subcellular location">
    <subcellularLocation>
        <location evidence="1">Nucleus</location>
    </subcellularLocation>
</comment>
<dbReference type="AlphaFoldDB" id="A0A8B9T8N0"/>
<dbReference type="GO" id="GO:0003676">
    <property type="term" value="F:nucleic acid binding"/>
    <property type="evidence" value="ECO:0007669"/>
    <property type="project" value="InterPro"/>
</dbReference>
<proteinExistence type="inferred from homology"/>
<evidence type="ECO:0000256" key="5">
    <source>
        <dbReference type="ARBA" id="ARBA00022833"/>
    </source>
</evidence>
<keyword evidence="3" id="KW-0479">Metal-binding</keyword>
<evidence type="ECO:0000256" key="8">
    <source>
        <dbReference type="PROSITE-ProRule" id="PRU00472"/>
    </source>
</evidence>
<evidence type="ECO:0000313" key="13">
    <source>
        <dbReference type="Proteomes" id="UP000694400"/>
    </source>
</evidence>
<dbReference type="InterPro" id="IPR003618">
    <property type="entry name" value="TFIIS_cen_dom"/>
</dbReference>
<dbReference type="GO" id="GO:0006368">
    <property type="term" value="P:transcription elongation by RNA polymerase II"/>
    <property type="evidence" value="ECO:0007669"/>
    <property type="project" value="InterPro"/>
</dbReference>
<evidence type="ECO:0008006" key="14">
    <source>
        <dbReference type="Google" id="ProtNLM"/>
    </source>
</evidence>
<feature type="domain" description="TFIIS central" evidence="11">
    <location>
        <begin position="316"/>
        <end position="432"/>
    </location>
</feature>
<dbReference type="GO" id="GO:0008270">
    <property type="term" value="F:zinc ion binding"/>
    <property type="evidence" value="ECO:0007669"/>
    <property type="project" value="UniProtKB-KW"/>
</dbReference>
<dbReference type="Gene3D" id="1.10.472.30">
    <property type="entry name" value="Transcription elongation factor S-II, central domain"/>
    <property type="match status" value="1"/>
</dbReference>
<feature type="region of interest" description="Disordered" evidence="9">
    <location>
        <begin position="1"/>
        <end position="301"/>
    </location>
</feature>
<evidence type="ECO:0000259" key="11">
    <source>
        <dbReference type="PROSITE" id="PS51321"/>
    </source>
</evidence>
<dbReference type="SUPFAM" id="SSF57783">
    <property type="entry name" value="Zinc beta-ribbon"/>
    <property type="match status" value="1"/>
</dbReference>
<feature type="compositionally biased region" description="Basic and acidic residues" evidence="9">
    <location>
        <begin position="23"/>
        <end position="32"/>
    </location>
</feature>
<feature type="compositionally biased region" description="Basic and acidic residues" evidence="9">
    <location>
        <begin position="272"/>
        <end position="290"/>
    </location>
</feature>
<reference evidence="12" key="3">
    <citation type="submission" date="2025-09" db="UniProtKB">
        <authorList>
            <consortium name="Ensembl"/>
        </authorList>
    </citation>
    <scope>IDENTIFICATION</scope>
</reference>
<dbReference type="InterPro" id="IPR001222">
    <property type="entry name" value="Znf_TFIIS"/>
</dbReference>
<feature type="compositionally biased region" description="Basic and acidic residues" evidence="9">
    <location>
        <begin position="221"/>
        <end position="234"/>
    </location>
</feature>
<reference evidence="12" key="1">
    <citation type="submission" date="2019-08" db="EMBL/GenBank/DDBJ databases">
        <title>Three high-quality genomes provides insights into domestication of ducks.</title>
        <authorList>
            <person name="Hou Z.C."/>
            <person name="Zhu F."/>
            <person name="Yin Z.T."/>
            <person name="Zhang F."/>
        </authorList>
    </citation>
    <scope>NUCLEOTIDE SEQUENCE [LARGE SCALE GENOMIC DNA]</scope>
</reference>
<evidence type="ECO:0000256" key="7">
    <source>
        <dbReference type="ARBA" id="ARBA00025408"/>
    </source>
</evidence>
<dbReference type="NCBIfam" id="TIGR01385">
    <property type="entry name" value="TFSII"/>
    <property type="match status" value="1"/>
</dbReference>
<dbReference type="GO" id="GO:0005634">
    <property type="term" value="C:nucleus"/>
    <property type="evidence" value="ECO:0007669"/>
    <property type="project" value="UniProtKB-SubCell"/>
</dbReference>
<dbReference type="PROSITE" id="PS51321">
    <property type="entry name" value="TFIIS_CENTRAL"/>
    <property type="match status" value="1"/>
</dbReference>
<dbReference type="SMART" id="SM00440">
    <property type="entry name" value="ZnF_C2C2"/>
    <property type="match status" value="1"/>
</dbReference>
<keyword evidence="4 8" id="KW-0863">Zinc-finger</keyword>
<evidence type="ECO:0000256" key="2">
    <source>
        <dbReference type="ARBA" id="ARBA00009647"/>
    </source>
</evidence>
<dbReference type="PANTHER" id="PTHR11477:SF4">
    <property type="entry name" value="TRANSCRIPTION ELONGATION FACTOR A PROTEIN 3"/>
    <property type="match status" value="1"/>
</dbReference>
<dbReference type="PANTHER" id="PTHR11477">
    <property type="entry name" value="TRANSCRIPTION FACTOR S-II ZINC FINGER DOMAIN-CONTAINING PROTEIN"/>
    <property type="match status" value="1"/>
</dbReference>
<dbReference type="Ensembl" id="ENSAPLT00020018998.1">
    <property type="protein sequence ID" value="ENSAPLP00020017589.1"/>
    <property type="gene ID" value="ENSAPLG00020012568.1"/>
</dbReference>
<accession>A0A8B9T8N0</accession>
<evidence type="ECO:0000256" key="6">
    <source>
        <dbReference type="ARBA" id="ARBA00023242"/>
    </source>
</evidence>
<evidence type="ECO:0000256" key="4">
    <source>
        <dbReference type="ARBA" id="ARBA00022771"/>
    </source>
</evidence>
<dbReference type="SMART" id="SM00510">
    <property type="entry name" value="TFS2M"/>
    <property type="match status" value="1"/>
</dbReference>
<feature type="compositionally biased region" description="Low complexity" evidence="9">
    <location>
        <begin position="210"/>
        <end position="220"/>
    </location>
</feature>
<keyword evidence="6" id="KW-0539">Nucleus</keyword>
<keyword evidence="5" id="KW-0862">Zinc</keyword>
<dbReference type="Pfam" id="PF01096">
    <property type="entry name" value="Zn_ribbon_TFIIS"/>
    <property type="match status" value="1"/>
</dbReference>
<evidence type="ECO:0000256" key="1">
    <source>
        <dbReference type="ARBA" id="ARBA00004123"/>
    </source>
</evidence>
<comment type="function">
    <text evidence="7">Necessary for efficient RNA polymerase II transcription elongation past template-encoded arresting sites. The arresting sites in DNA have the property of trapping a certain fraction of elongating RNA polymerases that pass through, resulting in locked ternary complexes. Cleavage of the nascent transcript by S-II allows the resumption of elongation from the new 3'-terminus.</text>
</comment>
<organism evidence="12 13">
    <name type="scientific">Anas platyrhynchos</name>
    <name type="common">Mallard</name>
    <name type="synonym">Anas boschas</name>
    <dbReference type="NCBI Taxonomy" id="8839"/>
    <lineage>
        <taxon>Eukaryota</taxon>
        <taxon>Metazoa</taxon>
        <taxon>Chordata</taxon>
        <taxon>Craniata</taxon>
        <taxon>Vertebrata</taxon>
        <taxon>Euteleostomi</taxon>
        <taxon>Archelosauria</taxon>
        <taxon>Archosauria</taxon>
        <taxon>Dinosauria</taxon>
        <taxon>Saurischia</taxon>
        <taxon>Theropoda</taxon>
        <taxon>Coelurosauria</taxon>
        <taxon>Aves</taxon>
        <taxon>Neognathae</taxon>
        <taxon>Galloanserae</taxon>
        <taxon>Anseriformes</taxon>
        <taxon>Anatidae</taxon>
        <taxon>Anatinae</taxon>
        <taxon>Anas</taxon>
    </lineage>
</organism>
<dbReference type="InterPro" id="IPR036575">
    <property type="entry name" value="TFIIS_cen_dom_sf"/>
</dbReference>
<dbReference type="InterPro" id="IPR006289">
    <property type="entry name" value="TFSII"/>
</dbReference>
<evidence type="ECO:0000313" key="12">
    <source>
        <dbReference type="Ensembl" id="ENSAPLP00020017589.1"/>
    </source>
</evidence>
<protein>
    <recommendedName>
        <fullName evidence="14">Transcription elongation factor A protein 3</fullName>
    </recommendedName>
</protein>
<dbReference type="Pfam" id="PF07500">
    <property type="entry name" value="TFIIS_M"/>
    <property type="match status" value="1"/>
</dbReference>
<evidence type="ECO:0000256" key="9">
    <source>
        <dbReference type="SAM" id="MobiDB-lite"/>
    </source>
</evidence>
<dbReference type="SUPFAM" id="SSF46942">
    <property type="entry name" value="Elongation factor TFIIS domain 2"/>
    <property type="match status" value="1"/>
</dbReference>
<dbReference type="Gene3D" id="2.20.25.10">
    <property type="match status" value="1"/>
</dbReference>